<dbReference type="AlphaFoldDB" id="A0A1M4YDD9"/>
<keyword evidence="8 17" id="KW-0418">Kinase</keyword>
<evidence type="ECO:0000256" key="6">
    <source>
        <dbReference type="ARBA" id="ARBA00022727"/>
    </source>
</evidence>
<evidence type="ECO:0000256" key="11">
    <source>
        <dbReference type="ARBA" id="ARBA00029942"/>
    </source>
</evidence>
<keyword evidence="7" id="KW-0547">Nucleotide-binding</keyword>
<keyword evidence="5" id="KW-0479">Metal-binding</keyword>
<protein>
    <recommendedName>
        <fullName evidence="15">Ribose-phosphate pyrophosphokinase</fullName>
        <ecNumber evidence="3">2.7.6.1</ecNumber>
    </recommendedName>
    <alternativeName>
        <fullName evidence="11">Phosphoribosyl pyrophosphate synthase</fullName>
    </alternativeName>
</protein>
<dbReference type="GO" id="GO:0000287">
    <property type="term" value="F:magnesium ion binding"/>
    <property type="evidence" value="ECO:0007669"/>
    <property type="project" value="InterPro"/>
</dbReference>
<dbReference type="GO" id="GO:0005524">
    <property type="term" value="F:ATP binding"/>
    <property type="evidence" value="ECO:0007669"/>
    <property type="project" value="UniProtKB-KW"/>
</dbReference>
<dbReference type="EC" id="2.7.6.1" evidence="3"/>
<dbReference type="GO" id="GO:0005737">
    <property type="term" value="C:cytoplasm"/>
    <property type="evidence" value="ECO:0007669"/>
    <property type="project" value="TreeGrafter"/>
</dbReference>
<evidence type="ECO:0000256" key="1">
    <source>
        <dbReference type="ARBA" id="ARBA00001946"/>
    </source>
</evidence>
<dbReference type="Proteomes" id="UP000184076">
    <property type="component" value="Unassembled WGS sequence"/>
</dbReference>
<evidence type="ECO:0000256" key="10">
    <source>
        <dbReference type="ARBA" id="ARBA00022842"/>
    </source>
</evidence>
<comment type="catalytic activity">
    <reaction evidence="12">
        <text>D-ribose 5-phosphate + ATP = 5-phospho-alpha-D-ribose 1-diphosphate + AMP + H(+)</text>
        <dbReference type="Rhea" id="RHEA:15609"/>
        <dbReference type="ChEBI" id="CHEBI:15378"/>
        <dbReference type="ChEBI" id="CHEBI:30616"/>
        <dbReference type="ChEBI" id="CHEBI:58017"/>
        <dbReference type="ChEBI" id="CHEBI:78346"/>
        <dbReference type="ChEBI" id="CHEBI:456215"/>
        <dbReference type="EC" id="2.7.6.1"/>
    </reaction>
</comment>
<comment type="similarity">
    <text evidence="14">Belongs to the ribose-phosphate pyrophosphokinase family. Class I subfamily.</text>
</comment>
<proteinExistence type="inferred from homology"/>
<evidence type="ECO:0000256" key="8">
    <source>
        <dbReference type="ARBA" id="ARBA00022777"/>
    </source>
</evidence>
<evidence type="ECO:0000256" key="9">
    <source>
        <dbReference type="ARBA" id="ARBA00022840"/>
    </source>
</evidence>
<evidence type="ECO:0000313" key="18">
    <source>
        <dbReference type="Proteomes" id="UP000184076"/>
    </source>
</evidence>
<name>A0A1M4YDD9_9BACT</name>
<dbReference type="OrthoDB" id="5496547at2"/>
<keyword evidence="4" id="KW-0808">Transferase</keyword>
<dbReference type="Gene3D" id="3.40.50.2020">
    <property type="match status" value="2"/>
</dbReference>
<feature type="domain" description="Ribose-phosphate pyrophosphokinase N-terminal" evidence="16">
    <location>
        <begin position="5"/>
        <end position="121"/>
    </location>
</feature>
<dbReference type="Pfam" id="PF14572">
    <property type="entry name" value="Pribosyl_synth"/>
    <property type="match status" value="1"/>
</dbReference>
<dbReference type="NCBIfam" id="NF002320">
    <property type="entry name" value="PRK01259.1"/>
    <property type="match status" value="1"/>
</dbReference>
<reference evidence="18" key="1">
    <citation type="submission" date="2016-11" db="EMBL/GenBank/DDBJ databases">
        <authorList>
            <person name="Varghese N."/>
            <person name="Submissions S."/>
        </authorList>
    </citation>
    <scope>NUCLEOTIDE SEQUENCE [LARGE SCALE GENOMIC DNA]</scope>
    <source>
        <strain evidence="18">DSM 9756</strain>
    </source>
</reference>
<dbReference type="FunFam" id="3.40.50.2020:FF:000001">
    <property type="entry name" value="Ribose-phosphate pyrophosphokinase"/>
    <property type="match status" value="1"/>
</dbReference>
<dbReference type="SMART" id="SM01400">
    <property type="entry name" value="Pribosyltran_N"/>
    <property type="match status" value="1"/>
</dbReference>
<keyword evidence="9" id="KW-0067">ATP-binding</keyword>
<accession>A0A1M4YDD9</accession>
<evidence type="ECO:0000256" key="12">
    <source>
        <dbReference type="ARBA" id="ARBA00049535"/>
    </source>
</evidence>
<dbReference type="PROSITE" id="PS51257">
    <property type="entry name" value="PROKAR_LIPOPROTEIN"/>
    <property type="match status" value="1"/>
</dbReference>
<dbReference type="GO" id="GO:0006015">
    <property type="term" value="P:5-phosphoribose 1-diphosphate biosynthetic process"/>
    <property type="evidence" value="ECO:0007669"/>
    <property type="project" value="TreeGrafter"/>
</dbReference>
<dbReference type="InterPro" id="IPR000836">
    <property type="entry name" value="PRTase_dom"/>
</dbReference>
<evidence type="ECO:0000256" key="5">
    <source>
        <dbReference type="ARBA" id="ARBA00022723"/>
    </source>
</evidence>
<dbReference type="InterPro" id="IPR029099">
    <property type="entry name" value="Pribosyltran_N"/>
</dbReference>
<evidence type="ECO:0000256" key="7">
    <source>
        <dbReference type="ARBA" id="ARBA00022741"/>
    </source>
</evidence>
<evidence type="ECO:0000256" key="13">
    <source>
        <dbReference type="ARBA" id="ARBA00054914"/>
    </source>
</evidence>
<evidence type="ECO:0000313" key="17">
    <source>
        <dbReference type="EMBL" id="SHF03739.1"/>
    </source>
</evidence>
<comment type="cofactor">
    <cofactor evidence="1">
        <name>Mg(2+)</name>
        <dbReference type="ChEBI" id="CHEBI:18420"/>
    </cofactor>
</comment>
<dbReference type="EMBL" id="FQVB01000010">
    <property type="protein sequence ID" value="SHF03739.1"/>
    <property type="molecule type" value="Genomic_DNA"/>
</dbReference>
<dbReference type="GO" id="GO:0016301">
    <property type="term" value="F:kinase activity"/>
    <property type="evidence" value="ECO:0007669"/>
    <property type="project" value="UniProtKB-KW"/>
</dbReference>
<dbReference type="PANTHER" id="PTHR10210:SF32">
    <property type="entry name" value="RIBOSE-PHOSPHATE PYROPHOSPHOKINASE 2"/>
    <property type="match status" value="1"/>
</dbReference>
<dbReference type="GO" id="GO:0006164">
    <property type="term" value="P:purine nucleotide biosynthetic process"/>
    <property type="evidence" value="ECO:0007669"/>
    <property type="project" value="TreeGrafter"/>
</dbReference>
<keyword evidence="18" id="KW-1185">Reference proteome</keyword>
<evidence type="ECO:0000256" key="14">
    <source>
        <dbReference type="ARBA" id="ARBA00061444"/>
    </source>
</evidence>
<dbReference type="InterPro" id="IPR005946">
    <property type="entry name" value="Rib-P_diPkinase"/>
</dbReference>
<keyword evidence="6" id="KW-0545">Nucleotide biosynthesis</keyword>
<sequence>MFDRIKIFAGSSNPTLARGICHSLGLSLSACLVSRFSDGEIRVELHENVRGVDAYVVQSTCRPVNENLMELLLLVDALKRASAARVTVVIPYYGYGRRDQKDKPRVPITAKMVANLLTAAGVDRIISCALHAGQIQGFFKVPVDDIPGHWIFAEELRRVLTGGEVIVAPDAAGVARAREVAEKFHLPLAIIHQEAETAWSRPLVVGEVGGRPVVIFDDMVDSGRKLCAAARAAWEEGAEDVTGFCVHPVLSEGSLERIEASPLSRVVVTDTIPLPPGRDESAKIKTVTVAPLLARVIEKAHQGASVSELFT</sequence>
<keyword evidence="10" id="KW-0460">Magnesium</keyword>
<dbReference type="InterPro" id="IPR029057">
    <property type="entry name" value="PRTase-like"/>
</dbReference>
<dbReference type="GO" id="GO:0004749">
    <property type="term" value="F:ribose phosphate diphosphokinase activity"/>
    <property type="evidence" value="ECO:0007669"/>
    <property type="project" value="UniProtKB-EC"/>
</dbReference>
<dbReference type="RefSeq" id="WP_073037964.1">
    <property type="nucleotide sequence ID" value="NZ_FQVB01000010.1"/>
</dbReference>
<evidence type="ECO:0000259" key="16">
    <source>
        <dbReference type="Pfam" id="PF13793"/>
    </source>
</evidence>
<evidence type="ECO:0000256" key="4">
    <source>
        <dbReference type="ARBA" id="ARBA00022679"/>
    </source>
</evidence>
<dbReference type="Pfam" id="PF13793">
    <property type="entry name" value="Pribosyltran_N"/>
    <property type="match status" value="1"/>
</dbReference>
<dbReference type="CDD" id="cd06223">
    <property type="entry name" value="PRTases_typeI"/>
    <property type="match status" value="1"/>
</dbReference>
<evidence type="ECO:0000256" key="2">
    <source>
        <dbReference type="ARBA" id="ARBA00004996"/>
    </source>
</evidence>
<evidence type="ECO:0000256" key="3">
    <source>
        <dbReference type="ARBA" id="ARBA00013247"/>
    </source>
</evidence>
<gene>
    <name evidence="17" type="ORF">SAMN02745206_01229</name>
</gene>
<comment type="function">
    <text evidence="13">Involved in the biosynthesis of the central metabolite phospho-alpha-D-ribosyl-1-pyrophosphate (PRPP) via the transfer of pyrophosphoryl group from ATP to 1-hydroxyl of ribose-5-phosphate (Rib-5-P).</text>
</comment>
<organism evidence="17 18">
    <name type="scientific">Desulfacinum infernum DSM 9756</name>
    <dbReference type="NCBI Taxonomy" id="1121391"/>
    <lineage>
        <taxon>Bacteria</taxon>
        <taxon>Pseudomonadati</taxon>
        <taxon>Thermodesulfobacteriota</taxon>
        <taxon>Syntrophobacteria</taxon>
        <taxon>Syntrophobacterales</taxon>
        <taxon>Syntrophobacteraceae</taxon>
        <taxon>Desulfacinum</taxon>
    </lineage>
</organism>
<comment type="pathway">
    <text evidence="2">Metabolic intermediate biosynthesis; 5-phospho-alpha-D-ribose 1-diphosphate biosynthesis; 5-phospho-alpha-D-ribose 1-diphosphate from D-ribose 5-phosphate (route I): step 1/1.</text>
</comment>
<dbReference type="STRING" id="1121391.SAMN02745206_01229"/>
<dbReference type="GO" id="GO:0002189">
    <property type="term" value="C:ribose phosphate diphosphokinase complex"/>
    <property type="evidence" value="ECO:0007669"/>
    <property type="project" value="TreeGrafter"/>
</dbReference>
<dbReference type="NCBIfam" id="TIGR01251">
    <property type="entry name" value="ribP_PPkin"/>
    <property type="match status" value="1"/>
</dbReference>
<dbReference type="SUPFAM" id="SSF53271">
    <property type="entry name" value="PRTase-like"/>
    <property type="match status" value="2"/>
</dbReference>
<evidence type="ECO:0000256" key="15">
    <source>
        <dbReference type="ARBA" id="ARBA00069492"/>
    </source>
</evidence>
<dbReference type="PANTHER" id="PTHR10210">
    <property type="entry name" value="RIBOSE-PHOSPHATE DIPHOSPHOKINASE FAMILY MEMBER"/>
    <property type="match status" value="1"/>
</dbReference>